<name>A0A645GPS3_9ZZZZ</name>
<evidence type="ECO:0000313" key="2">
    <source>
        <dbReference type="EMBL" id="MPN28186.1"/>
    </source>
</evidence>
<sequence>MSNYVINAQAIRVTGSLRGAYMVFIGLLIVNIILISLVDTRKYNKDYMKEEEILSK</sequence>
<keyword evidence="1" id="KW-0812">Transmembrane</keyword>
<proteinExistence type="predicted"/>
<evidence type="ECO:0000256" key="1">
    <source>
        <dbReference type="SAM" id="Phobius"/>
    </source>
</evidence>
<feature type="transmembrane region" description="Helical" evidence="1">
    <location>
        <begin position="20"/>
        <end position="38"/>
    </location>
</feature>
<accession>A0A645GPS3</accession>
<reference evidence="2" key="1">
    <citation type="submission" date="2019-08" db="EMBL/GenBank/DDBJ databases">
        <authorList>
            <person name="Kucharzyk K."/>
            <person name="Murdoch R.W."/>
            <person name="Higgins S."/>
            <person name="Loffler F."/>
        </authorList>
    </citation>
    <scope>NUCLEOTIDE SEQUENCE</scope>
</reference>
<gene>
    <name evidence="2" type="ORF">SDC9_175626</name>
</gene>
<dbReference type="AlphaFoldDB" id="A0A645GPS3"/>
<keyword evidence="1" id="KW-1133">Transmembrane helix</keyword>
<organism evidence="2">
    <name type="scientific">bioreactor metagenome</name>
    <dbReference type="NCBI Taxonomy" id="1076179"/>
    <lineage>
        <taxon>unclassified sequences</taxon>
        <taxon>metagenomes</taxon>
        <taxon>ecological metagenomes</taxon>
    </lineage>
</organism>
<dbReference type="EMBL" id="VSSQ01078372">
    <property type="protein sequence ID" value="MPN28186.1"/>
    <property type="molecule type" value="Genomic_DNA"/>
</dbReference>
<protein>
    <submittedName>
        <fullName evidence="2">Uncharacterized protein</fullName>
    </submittedName>
</protein>
<comment type="caution">
    <text evidence="2">The sequence shown here is derived from an EMBL/GenBank/DDBJ whole genome shotgun (WGS) entry which is preliminary data.</text>
</comment>
<keyword evidence="1" id="KW-0472">Membrane</keyword>